<dbReference type="Proteomes" id="UP000002941">
    <property type="component" value="Unassembled WGS sequence"/>
</dbReference>
<evidence type="ECO:0000313" key="2">
    <source>
        <dbReference type="EMBL" id="EJF37552.1"/>
    </source>
</evidence>
<dbReference type="PROSITE" id="PS50995">
    <property type="entry name" value="HTH_MARR_2"/>
    <property type="match status" value="1"/>
</dbReference>
<dbReference type="RefSeq" id="WP_008733423.1">
    <property type="nucleotide sequence ID" value="NZ_AKFT01000204.1"/>
</dbReference>
<dbReference type="AlphaFoldDB" id="J0MZK9"/>
<dbReference type="PANTHER" id="PTHR33164:SF43">
    <property type="entry name" value="HTH-TYPE TRANSCRIPTIONAL REPRESSOR YETL"/>
    <property type="match status" value="1"/>
</dbReference>
<accession>J0MZK9</accession>
<reference evidence="2 3" key="1">
    <citation type="submission" date="2012-05" db="EMBL/GenBank/DDBJ databases">
        <authorList>
            <person name="Harkins D.M."/>
            <person name="Madupu R."/>
            <person name="Durkin A.S."/>
            <person name="Torralba M."/>
            <person name="Methe B."/>
            <person name="Sutton G.G."/>
            <person name="Nelson K.E."/>
        </authorList>
    </citation>
    <scope>NUCLEOTIDE SEQUENCE [LARGE SCALE GENOMIC DNA]</scope>
    <source>
        <strain evidence="2 3">F0489</strain>
    </source>
</reference>
<dbReference type="EMBL" id="AKFT01000204">
    <property type="protein sequence ID" value="EJF37552.1"/>
    <property type="molecule type" value="Genomic_DNA"/>
</dbReference>
<dbReference type="InterPro" id="IPR036390">
    <property type="entry name" value="WH_DNA-bd_sf"/>
</dbReference>
<comment type="caution">
    <text evidence="2">The sequence shown here is derived from an EMBL/GenBank/DDBJ whole genome shotgun (WGS) entry which is preliminary data.</text>
</comment>
<dbReference type="OrthoDB" id="3267657at2"/>
<dbReference type="InterPro" id="IPR036388">
    <property type="entry name" value="WH-like_DNA-bd_sf"/>
</dbReference>
<dbReference type="GO" id="GO:0003700">
    <property type="term" value="F:DNA-binding transcription factor activity"/>
    <property type="evidence" value="ECO:0007669"/>
    <property type="project" value="InterPro"/>
</dbReference>
<gene>
    <name evidence="2" type="ORF">HMPREF1318_2558</name>
</gene>
<protein>
    <submittedName>
        <fullName evidence="2">MarR family protein</fullName>
    </submittedName>
</protein>
<organism evidence="2 3">
    <name type="scientific">Actinomyces massiliensis F0489</name>
    <dbReference type="NCBI Taxonomy" id="1125718"/>
    <lineage>
        <taxon>Bacteria</taxon>
        <taxon>Bacillati</taxon>
        <taxon>Actinomycetota</taxon>
        <taxon>Actinomycetes</taxon>
        <taxon>Actinomycetales</taxon>
        <taxon>Actinomycetaceae</taxon>
        <taxon>Actinomyces</taxon>
    </lineage>
</organism>
<dbReference type="InterPro" id="IPR039422">
    <property type="entry name" value="MarR/SlyA-like"/>
</dbReference>
<evidence type="ECO:0000259" key="1">
    <source>
        <dbReference type="PROSITE" id="PS50995"/>
    </source>
</evidence>
<dbReference type="Gene3D" id="1.10.10.10">
    <property type="entry name" value="Winged helix-like DNA-binding domain superfamily/Winged helix DNA-binding domain"/>
    <property type="match status" value="1"/>
</dbReference>
<dbReference type="eggNOG" id="COG1846">
    <property type="taxonomic scope" value="Bacteria"/>
</dbReference>
<keyword evidence="3" id="KW-1185">Reference proteome</keyword>
<dbReference type="SMART" id="SM00347">
    <property type="entry name" value="HTH_MARR"/>
    <property type="match status" value="1"/>
</dbReference>
<dbReference type="GO" id="GO:0006950">
    <property type="term" value="P:response to stress"/>
    <property type="evidence" value="ECO:0007669"/>
    <property type="project" value="TreeGrafter"/>
</dbReference>
<dbReference type="Pfam" id="PF12802">
    <property type="entry name" value="MarR_2"/>
    <property type="match status" value="1"/>
</dbReference>
<name>J0MZK9_9ACTO</name>
<dbReference type="InterPro" id="IPR000835">
    <property type="entry name" value="HTH_MarR-typ"/>
</dbReference>
<dbReference type="PANTHER" id="PTHR33164">
    <property type="entry name" value="TRANSCRIPTIONAL REGULATOR, MARR FAMILY"/>
    <property type="match status" value="1"/>
</dbReference>
<dbReference type="PATRIC" id="fig|1125718.3.peg.2602"/>
<sequence length="146" mass="15404">MDLAFELHDLVLTLDRTAERLLTPHGLSYNRYVALVVIAEHPGVTGRLLSNALRVSEAAASGIVRSLLAAGLIDDVAPGGAGHVRHLQITPAGSALVEQCSQLLGSSLDAHARAIGIDPQSLAHAIRALHDELRTGGRTTTTEEDH</sequence>
<feature type="domain" description="HTH marR-type" evidence="1">
    <location>
        <begin position="1"/>
        <end position="131"/>
    </location>
</feature>
<evidence type="ECO:0000313" key="3">
    <source>
        <dbReference type="Proteomes" id="UP000002941"/>
    </source>
</evidence>
<dbReference type="SUPFAM" id="SSF46785">
    <property type="entry name" value="Winged helix' DNA-binding domain"/>
    <property type="match status" value="1"/>
</dbReference>
<proteinExistence type="predicted"/>